<dbReference type="GO" id="GO:0005743">
    <property type="term" value="C:mitochondrial inner membrane"/>
    <property type="evidence" value="ECO:0007669"/>
    <property type="project" value="TreeGrafter"/>
</dbReference>
<sequence length="160" mass="18559">MLLNYCWSVNTNINLPSFQLSIVSIYRTLIAWTSRSSSLSERNTIMFTKIMSRINKKGIPLTPMSKKTMPSLYKTTVALKKWGLSGLSFGVTSFVLLCYMTEWRAVLKFCPYYNGKYSQLDIEDNLNKIHEAELTQERIENAARDFHHERDVKFAAENKE</sequence>
<keyword evidence="2" id="KW-1185">Reference proteome</keyword>
<dbReference type="Gene3D" id="1.20.5.220">
    <property type="match status" value="1"/>
</dbReference>
<proteinExistence type="predicted"/>
<protein>
    <submittedName>
        <fullName evidence="1">Uncharacterized protein</fullName>
    </submittedName>
</protein>
<dbReference type="InterPro" id="IPR029027">
    <property type="entry name" value="Single_a-helix_sf"/>
</dbReference>
<dbReference type="EMBL" id="OU899034">
    <property type="protein sequence ID" value="CAH1711594.1"/>
    <property type="molecule type" value="Genomic_DNA"/>
</dbReference>
<evidence type="ECO:0000313" key="1">
    <source>
        <dbReference type="EMBL" id="CAH1711594.1"/>
    </source>
</evidence>
<reference evidence="1" key="1">
    <citation type="submission" date="2022-02" db="EMBL/GenBank/DDBJ databases">
        <authorList>
            <person name="King R."/>
        </authorList>
    </citation>
    <scope>NUCLEOTIDE SEQUENCE</scope>
</reference>
<gene>
    <name evidence="1" type="ORF">APHIGO_LOCUS1657</name>
</gene>
<dbReference type="GO" id="GO:0006122">
    <property type="term" value="P:mitochondrial electron transport, ubiquinol to cytochrome c"/>
    <property type="evidence" value="ECO:0007669"/>
    <property type="project" value="InterPro"/>
</dbReference>
<evidence type="ECO:0000313" key="2">
    <source>
        <dbReference type="Proteomes" id="UP001154329"/>
    </source>
</evidence>
<dbReference type="AlphaFoldDB" id="A0A9P0IRC0"/>
<dbReference type="InterPro" id="IPR015089">
    <property type="entry name" value="UQCR"/>
</dbReference>
<reference evidence="1" key="2">
    <citation type="submission" date="2022-10" db="EMBL/GenBank/DDBJ databases">
        <authorList>
            <consortium name="ENA_rothamsted_submissions"/>
            <consortium name="culmorum"/>
            <person name="King R."/>
        </authorList>
    </citation>
    <scope>NUCLEOTIDE SEQUENCE</scope>
</reference>
<dbReference type="PANTHER" id="PTHR15420">
    <property type="entry name" value="UBIQUINOL-CYTOCHROME C REDUCTASE COMPLEX 6.4 KD PROTEIN"/>
    <property type="match status" value="1"/>
</dbReference>
<dbReference type="PANTHER" id="PTHR15420:SF2">
    <property type="entry name" value="CYTOCHROME B-C1 COMPLEX SUBUNIT 10"/>
    <property type="match status" value="1"/>
</dbReference>
<dbReference type="SUPFAM" id="SSF81518">
    <property type="entry name" value="Subunit XI (6.4 kDa protein) of cytochrome bc1 complex (Ubiquinol-cytochrome c reductase)"/>
    <property type="match status" value="1"/>
</dbReference>
<accession>A0A9P0IRC0</accession>
<dbReference type="Proteomes" id="UP001154329">
    <property type="component" value="Chromosome 1"/>
</dbReference>
<name>A0A9P0IRC0_APHGO</name>
<organism evidence="1 2">
    <name type="scientific">Aphis gossypii</name>
    <name type="common">Cotton aphid</name>
    <dbReference type="NCBI Taxonomy" id="80765"/>
    <lineage>
        <taxon>Eukaryota</taxon>
        <taxon>Metazoa</taxon>
        <taxon>Ecdysozoa</taxon>
        <taxon>Arthropoda</taxon>
        <taxon>Hexapoda</taxon>
        <taxon>Insecta</taxon>
        <taxon>Pterygota</taxon>
        <taxon>Neoptera</taxon>
        <taxon>Paraneoptera</taxon>
        <taxon>Hemiptera</taxon>
        <taxon>Sternorrhyncha</taxon>
        <taxon>Aphidomorpha</taxon>
        <taxon>Aphidoidea</taxon>
        <taxon>Aphididae</taxon>
        <taxon>Aphidini</taxon>
        <taxon>Aphis</taxon>
        <taxon>Aphis</taxon>
    </lineage>
</organism>
<dbReference type="Pfam" id="PF08997">
    <property type="entry name" value="UCR_6-4kD"/>
    <property type="match status" value="1"/>
</dbReference>